<evidence type="ECO:0000313" key="13">
    <source>
        <dbReference type="EMBL" id="KAK5843609.1"/>
    </source>
</evidence>
<comment type="caution">
    <text evidence="13">The sequence shown here is derived from an EMBL/GenBank/DDBJ whole genome shotgun (WGS) entry which is preliminary data.</text>
</comment>
<dbReference type="CDD" id="cd11072">
    <property type="entry name" value="CYP71-like"/>
    <property type="match status" value="2"/>
</dbReference>
<organism evidence="13 14">
    <name type="scientific">Gossypium arboreum</name>
    <name type="common">Tree cotton</name>
    <name type="synonym">Gossypium nanking</name>
    <dbReference type="NCBI Taxonomy" id="29729"/>
    <lineage>
        <taxon>Eukaryota</taxon>
        <taxon>Viridiplantae</taxon>
        <taxon>Streptophyta</taxon>
        <taxon>Embryophyta</taxon>
        <taxon>Tracheophyta</taxon>
        <taxon>Spermatophyta</taxon>
        <taxon>Magnoliopsida</taxon>
        <taxon>eudicotyledons</taxon>
        <taxon>Gunneridae</taxon>
        <taxon>Pentapetalae</taxon>
        <taxon>rosids</taxon>
        <taxon>malvids</taxon>
        <taxon>Malvales</taxon>
        <taxon>Malvaceae</taxon>
        <taxon>Malvoideae</taxon>
        <taxon>Gossypium</taxon>
    </lineage>
</organism>
<keyword evidence="11 12" id="KW-0472">Membrane</keyword>
<evidence type="ECO:0000256" key="8">
    <source>
        <dbReference type="ARBA" id="ARBA00023002"/>
    </source>
</evidence>
<protein>
    <recommendedName>
        <fullName evidence="15">Cytochrome P450 83B1-like</fullName>
    </recommendedName>
</protein>
<keyword evidence="7 12" id="KW-1133">Transmembrane helix</keyword>
<sequence>MEIVVFLVFLLPLSLFLFILLKHGNSNRLPPSPPSLPLIGHLHIQLFDNSAPHFFLSKLSQKYGSLVYLRFGFKPILVVSSAKMAKEVMKTHDLDFCSRPHQRCSHKLSYNASDVAFSPYNDYWREMRKICVVHLFSGVQQYRPIREDEVDRLIEKISKLSVDAKPVNLSEAIMCLSSTIICRIAFGKRYDEEGAERSRFHELLNESQAIVSSFSFSDYFPYMGWLDRFTGLLSRLEKTFRELDTFYQQLIDERLDPNRPKPQQEDILDVLLQTWKDHDFSFDLTIDQIKAILMNVFIAGTDTTAATIIWVMNFLMKNPKCLKKNQAEVRNLIGKRGFVNEDDTRDLTYLEAVVKETFRLQPIAPLLVPRETLRKCNIGGYDIPAKTFVYVNTWAIGKDPEPWENPEEFYPERFIGSPTDYKGQHFELIPFGAGRRACPGMHMGVAVVELALANLLYKFDWEMPIAMTKEDIDFGVKPGITARKKYPLILITMAVVVFLVFLLPLSLFLFILLKHGNSNCLPPSPPSLPLIGHLHMQLFDNSAPHIFLSKLSHKYGSLVYLRFGFKPILVVSSAKMANEVMKTHDLDFCSRPHQRCTHKLSYNASDLAFSPYNDYWREIRKICSVHLFSRVQQYRPIREDEVARLIEKISKLSVDSKPVNLSDAVMCLSCTIICRIAFGKRYDEEGAERSRFHELLNESEAILSSFSFSDYFPYMGWLDRFTGLLSRLEKSFKELDTFYQQLIDEHLDPNRLKPQQEDILDVLLQTWKDRDFSFDLNIDQIKAILMNVFFGGTDTSSATVIWVMSFLMKNPKCLKKTQAEVRNLVGKKGFVNEDDTRDLTYLKAVIKETFRLQPVAPLLVPRETLRKCNIGGYDIPAKTLVYVNAWAIGKDPETWENPEEFYPERFIGSPIDYKGQHFELIPFGAGRRICPGMHMGVAVVELTLSNLLYKFDWEMPISMTKEDIDFDALPGLATHKKNALILVARKIYD</sequence>
<keyword evidence="14" id="KW-1185">Reference proteome</keyword>
<proteinExistence type="inferred from homology"/>
<comment type="subcellular location">
    <subcellularLocation>
        <location evidence="2">Membrane</location>
        <topology evidence="2">Single-pass membrane protein</topology>
    </subcellularLocation>
</comment>
<feature type="transmembrane region" description="Helical" evidence="12">
    <location>
        <begin position="292"/>
        <end position="315"/>
    </location>
</feature>
<dbReference type="InterPro" id="IPR001128">
    <property type="entry name" value="Cyt_P450"/>
</dbReference>
<dbReference type="InterPro" id="IPR017972">
    <property type="entry name" value="Cyt_P450_CS"/>
</dbReference>
<dbReference type="PANTHER" id="PTHR47955">
    <property type="entry name" value="CYTOCHROME P450 FAMILY 71 PROTEIN"/>
    <property type="match status" value="1"/>
</dbReference>
<evidence type="ECO:0000256" key="10">
    <source>
        <dbReference type="ARBA" id="ARBA00023033"/>
    </source>
</evidence>
<keyword evidence="6" id="KW-0479">Metal-binding</keyword>
<evidence type="ECO:0000256" key="3">
    <source>
        <dbReference type="ARBA" id="ARBA00010617"/>
    </source>
</evidence>
<evidence type="ECO:0000256" key="12">
    <source>
        <dbReference type="SAM" id="Phobius"/>
    </source>
</evidence>
<keyword evidence="4" id="KW-0349">Heme</keyword>
<evidence type="ECO:0000256" key="5">
    <source>
        <dbReference type="ARBA" id="ARBA00022692"/>
    </source>
</evidence>
<feature type="transmembrane region" description="Helical" evidence="12">
    <location>
        <begin position="488"/>
        <end position="513"/>
    </location>
</feature>
<evidence type="ECO:0000256" key="9">
    <source>
        <dbReference type="ARBA" id="ARBA00023004"/>
    </source>
</evidence>
<evidence type="ECO:0000256" key="6">
    <source>
        <dbReference type="ARBA" id="ARBA00022723"/>
    </source>
</evidence>
<comment type="similarity">
    <text evidence="3">Belongs to the cytochrome P450 family.</text>
</comment>
<evidence type="ECO:0000256" key="2">
    <source>
        <dbReference type="ARBA" id="ARBA00004167"/>
    </source>
</evidence>
<dbReference type="SUPFAM" id="SSF48264">
    <property type="entry name" value="Cytochrome P450"/>
    <property type="match status" value="2"/>
</dbReference>
<evidence type="ECO:0000256" key="7">
    <source>
        <dbReference type="ARBA" id="ARBA00022989"/>
    </source>
</evidence>
<evidence type="ECO:0000256" key="1">
    <source>
        <dbReference type="ARBA" id="ARBA00001971"/>
    </source>
</evidence>
<keyword evidence="9" id="KW-0408">Iron</keyword>
<evidence type="ECO:0000256" key="4">
    <source>
        <dbReference type="ARBA" id="ARBA00022617"/>
    </source>
</evidence>
<dbReference type="InterPro" id="IPR036396">
    <property type="entry name" value="Cyt_P450_sf"/>
</dbReference>
<dbReference type="Pfam" id="PF00067">
    <property type="entry name" value="p450"/>
    <property type="match status" value="2"/>
</dbReference>
<dbReference type="Gene3D" id="1.10.630.10">
    <property type="entry name" value="Cytochrome P450"/>
    <property type="match status" value="2"/>
</dbReference>
<dbReference type="PROSITE" id="PS00086">
    <property type="entry name" value="CYTOCHROME_P450"/>
    <property type="match status" value="2"/>
</dbReference>
<dbReference type="Proteomes" id="UP001358586">
    <property type="component" value="Chromosome 2"/>
</dbReference>
<dbReference type="PRINTS" id="PR00463">
    <property type="entry name" value="EP450I"/>
</dbReference>
<reference evidence="13 14" key="1">
    <citation type="submission" date="2023-03" db="EMBL/GenBank/DDBJ databases">
        <title>WGS of Gossypium arboreum.</title>
        <authorList>
            <person name="Yu D."/>
        </authorList>
    </citation>
    <scope>NUCLEOTIDE SEQUENCE [LARGE SCALE GENOMIC DNA]</scope>
    <source>
        <tissue evidence="13">Leaf</tissue>
    </source>
</reference>
<name>A0ABR0QWB0_GOSAR</name>
<gene>
    <name evidence="13" type="ORF">PVK06_006067</name>
</gene>
<keyword evidence="8" id="KW-0560">Oxidoreductase</keyword>
<evidence type="ECO:0000313" key="14">
    <source>
        <dbReference type="Proteomes" id="UP001358586"/>
    </source>
</evidence>
<dbReference type="InterPro" id="IPR002401">
    <property type="entry name" value="Cyt_P450_E_grp-I"/>
</dbReference>
<evidence type="ECO:0008006" key="15">
    <source>
        <dbReference type="Google" id="ProtNLM"/>
    </source>
</evidence>
<dbReference type="PANTHER" id="PTHR47955:SF22">
    <property type="entry name" value="CYTOCHROME P450 83B1-LIKE"/>
    <property type="match status" value="1"/>
</dbReference>
<comment type="cofactor">
    <cofactor evidence="1">
        <name>heme</name>
        <dbReference type="ChEBI" id="CHEBI:30413"/>
    </cofactor>
</comment>
<accession>A0ABR0QWB0</accession>
<keyword evidence="5 12" id="KW-0812">Transmembrane</keyword>
<keyword evidence="10" id="KW-0503">Monooxygenase</keyword>
<dbReference type="EMBL" id="JARKNE010000002">
    <property type="protein sequence ID" value="KAK5843609.1"/>
    <property type="molecule type" value="Genomic_DNA"/>
</dbReference>
<dbReference type="PRINTS" id="PR00385">
    <property type="entry name" value="P450"/>
</dbReference>
<evidence type="ECO:0000256" key="11">
    <source>
        <dbReference type="ARBA" id="ARBA00023136"/>
    </source>
</evidence>